<evidence type="ECO:0000256" key="7">
    <source>
        <dbReference type="ARBA" id="ARBA00022833"/>
    </source>
</evidence>
<evidence type="ECO:0000256" key="11">
    <source>
        <dbReference type="ARBA" id="ARBA00030044"/>
    </source>
</evidence>
<keyword evidence="5" id="KW-0808">Transferase</keyword>
<dbReference type="GO" id="GO:0031469">
    <property type="term" value="C:bacterial microcompartment"/>
    <property type="evidence" value="ECO:0007669"/>
    <property type="project" value="UniProtKB-SubCell"/>
</dbReference>
<evidence type="ECO:0000256" key="5">
    <source>
        <dbReference type="ARBA" id="ARBA00022679"/>
    </source>
</evidence>
<evidence type="ECO:0000256" key="6">
    <source>
        <dbReference type="ARBA" id="ARBA00022723"/>
    </source>
</evidence>
<evidence type="ECO:0000256" key="8">
    <source>
        <dbReference type="ARBA" id="ARBA00023315"/>
    </source>
</evidence>
<proteinExistence type="inferred from homology"/>
<evidence type="ECO:0000256" key="9">
    <source>
        <dbReference type="ARBA" id="ARBA00024322"/>
    </source>
</evidence>
<comment type="caution">
    <text evidence="15">The sequence shown here is derived from an EMBL/GenBank/DDBJ whole genome shotgun (WGS) entry which is preliminary data.</text>
</comment>
<evidence type="ECO:0000256" key="12">
    <source>
        <dbReference type="ARBA" id="ARBA00030939"/>
    </source>
</evidence>
<comment type="similarity">
    <text evidence="2">Belongs to the PduL family.</text>
</comment>
<dbReference type="GO" id="GO:0046872">
    <property type="term" value="F:metal ion binding"/>
    <property type="evidence" value="ECO:0007669"/>
    <property type="project" value="UniProtKB-KW"/>
</dbReference>
<dbReference type="PANTHER" id="PTHR39453">
    <property type="entry name" value="PHOSPHATE PROPANOYLTRANSFERASE"/>
    <property type="match status" value="1"/>
</dbReference>
<evidence type="ECO:0000256" key="13">
    <source>
        <dbReference type="ARBA" id="ARBA00033077"/>
    </source>
</evidence>
<evidence type="ECO:0000313" key="15">
    <source>
        <dbReference type="EMBL" id="MBB3207720.1"/>
    </source>
</evidence>
<evidence type="ECO:0000256" key="14">
    <source>
        <dbReference type="SAM" id="MobiDB-lite"/>
    </source>
</evidence>
<dbReference type="InterPro" id="IPR008300">
    <property type="entry name" value="PTAC"/>
</dbReference>
<evidence type="ECO:0000256" key="4">
    <source>
        <dbReference type="ARBA" id="ARBA00020837"/>
    </source>
</evidence>
<dbReference type="GO" id="GO:0016747">
    <property type="term" value="F:acyltransferase activity, transferring groups other than amino-acyl groups"/>
    <property type="evidence" value="ECO:0007669"/>
    <property type="project" value="InterPro"/>
</dbReference>
<evidence type="ECO:0000256" key="10">
    <source>
        <dbReference type="ARBA" id="ARBA00024446"/>
    </source>
</evidence>
<dbReference type="EC" id="2.3.1.222" evidence="3"/>
<keyword evidence="8" id="KW-0012">Acyltransferase</keyword>
<gene>
    <name evidence="15" type="ORF">FHS27_003547</name>
</gene>
<dbReference type="NCBIfam" id="NF011652">
    <property type="entry name" value="PRK15070.1"/>
    <property type="match status" value="1"/>
</dbReference>
<dbReference type="RefSeq" id="WP_184306029.1">
    <property type="nucleotide sequence ID" value="NZ_JACHXU010000012.1"/>
</dbReference>
<evidence type="ECO:0000256" key="3">
    <source>
        <dbReference type="ARBA" id="ARBA00012206"/>
    </source>
</evidence>
<feature type="region of interest" description="Disordered" evidence="14">
    <location>
        <begin position="21"/>
        <end position="45"/>
    </location>
</feature>
<comment type="subcellular location">
    <subcellularLocation>
        <location evidence="9">Bacterial microcompartment</location>
    </subcellularLocation>
</comment>
<sequence>MSMTVDRAQIEALVRSAIQQTRSNMTAAPAQPGAPVHSGATNGTPLGWVDGKPNLRVSISARHCHLTDEHVEILFGRGSVLEPDKDLYQDGFYAAKQTVMVVGPRRRMLPNVRVLGPTRPFSQLELAFTDSISLGIDAPVRHSGKIEGTPGCVLVGPAGSVQLDQGVIRAARHVHMNDHDAAYYGVSNGDMMQLHIKSNDCGVIFDDVLVREDKAAKLEVHIDTDEGNACNLDAATEVTLQPMPKPCACGH</sequence>
<keyword evidence="6" id="KW-0479">Metal-binding</keyword>
<dbReference type="PANTHER" id="PTHR39453:SF1">
    <property type="entry name" value="PHOSPHATE PROPANOYLTRANSFERASE"/>
    <property type="match status" value="1"/>
</dbReference>
<evidence type="ECO:0000256" key="2">
    <source>
        <dbReference type="ARBA" id="ARBA00007342"/>
    </source>
</evidence>
<keyword evidence="7" id="KW-0862">Zinc</keyword>
<dbReference type="Proteomes" id="UP000536179">
    <property type="component" value="Unassembled WGS sequence"/>
</dbReference>
<dbReference type="Pfam" id="PF06130">
    <property type="entry name" value="PTAC"/>
    <property type="match status" value="1"/>
</dbReference>
<accession>A0A7W5E083</accession>
<dbReference type="PIRSF" id="PIRSF010130">
    <property type="entry name" value="PduL"/>
    <property type="match status" value="1"/>
</dbReference>
<comment type="cofactor">
    <cofactor evidence="1">
        <name>Zn(2+)</name>
        <dbReference type="ChEBI" id="CHEBI:29105"/>
    </cofactor>
</comment>
<dbReference type="EMBL" id="JACHXU010000012">
    <property type="protein sequence ID" value="MBB3207720.1"/>
    <property type="molecule type" value="Genomic_DNA"/>
</dbReference>
<dbReference type="AlphaFoldDB" id="A0A7W5E083"/>
<evidence type="ECO:0000313" key="16">
    <source>
        <dbReference type="Proteomes" id="UP000536179"/>
    </source>
</evidence>
<organism evidence="15 16">
    <name type="scientific">Aporhodopirellula rubra</name>
    <dbReference type="NCBI Taxonomy" id="980271"/>
    <lineage>
        <taxon>Bacteria</taxon>
        <taxon>Pseudomonadati</taxon>
        <taxon>Planctomycetota</taxon>
        <taxon>Planctomycetia</taxon>
        <taxon>Pirellulales</taxon>
        <taxon>Pirellulaceae</taxon>
        <taxon>Aporhodopirellula</taxon>
    </lineage>
</organism>
<name>A0A7W5E083_9BACT</name>
<protein>
    <recommendedName>
        <fullName evidence="4">Phosphate propanoyltransferase</fullName>
        <ecNumber evidence="3">2.3.1.222</ecNumber>
    </recommendedName>
    <alternativeName>
        <fullName evidence="12">Phosphate acyltransferase PduL</fullName>
    </alternativeName>
    <alternativeName>
        <fullName evidence="11">Phosphotransacylase PduL</fullName>
    </alternativeName>
    <alternativeName>
        <fullName evidence="13">Propanediol utilization protein PduL</fullName>
    </alternativeName>
</protein>
<evidence type="ECO:0000256" key="1">
    <source>
        <dbReference type="ARBA" id="ARBA00001947"/>
    </source>
</evidence>
<reference evidence="15 16" key="1">
    <citation type="submission" date="2020-08" db="EMBL/GenBank/DDBJ databases">
        <title>Genomic Encyclopedia of Type Strains, Phase III (KMG-III): the genomes of soil and plant-associated and newly described type strains.</title>
        <authorList>
            <person name="Whitman W."/>
        </authorList>
    </citation>
    <scope>NUCLEOTIDE SEQUENCE [LARGE SCALE GENOMIC DNA]</scope>
    <source>
        <strain evidence="15 16">CECT 8075</strain>
    </source>
</reference>
<keyword evidence="10" id="KW-1283">Bacterial microcompartment</keyword>
<keyword evidence="16" id="KW-1185">Reference proteome</keyword>